<organism evidence="12 13">
    <name type="scientific">Senna tora</name>
    <dbReference type="NCBI Taxonomy" id="362788"/>
    <lineage>
        <taxon>Eukaryota</taxon>
        <taxon>Viridiplantae</taxon>
        <taxon>Streptophyta</taxon>
        <taxon>Embryophyta</taxon>
        <taxon>Tracheophyta</taxon>
        <taxon>Spermatophyta</taxon>
        <taxon>Magnoliopsida</taxon>
        <taxon>eudicotyledons</taxon>
        <taxon>Gunneridae</taxon>
        <taxon>Pentapetalae</taxon>
        <taxon>rosids</taxon>
        <taxon>fabids</taxon>
        <taxon>Fabales</taxon>
        <taxon>Fabaceae</taxon>
        <taxon>Caesalpinioideae</taxon>
        <taxon>Cassia clade</taxon>
        <taxon>Senna</taxon>
    </lineage>
</organism>
<dbReference type="PANTHER" id="PTHR31604:SF28">
    <property type="entry name" value="PROTEIN SHI RELATED SEQUENCE 6"/>
    <property type="match status" value="1"/>
</dbReference>
<evidence type="ECO:0000256" key="2">
    <source>
        <dbReference type="ARBA" id="ARBA00006911"/>
    </source>
</evidence>
<comment type="subcellular location">
    <subcellularLocation>
        <location evidence="1">Nucleus</location>
    </subcellularLocation>
</comment>
<dbReference type="GO" id="GO:0045893">
    <property type="term" value="P:positive regulation of DNA-templated transcription"/>
    <property type="evidence" value="ECO:0007669"/>
    <property type="project" value="TreeGrafter"/>
</dbReference>
<feature type="compositionally biased region" description="Pro residues" evidence="11">
    <location>
        <begin position="31"/>
        <end position="40"/>
    </location>
</feature>
<dbReference type="OrthoDB" id="1913243at2759"/>
<reference evidence="12" key="1">
    <citation type="submission" date="2020-09" db="EMBL/GenBank/DDBJ databases">
        <title>Genome-Enabled Discovery of Anthraquinone Biosynthesis in Senna tora.</title>
        <authorList>
            <person name="Kang S.-H."/>
            <person name="Pandey R.P."/>
            <person name="Lee C.-M."/>
            <person name="Sim J.-S."/>
            <person name="Jeong J.-T."/>
            <person name="Choi B.-S."/>
            <person name="Jung M."/>
            <person name="Ginzburg D."/>
            <person name="Zhao K."/>
            <person name="Won S.Y."/>
            <person name="Oh T.-J."/>
            <person name="Yu Y."/>
            <person name="Kim N.-H."/>
            <person name="Lee O.R."/>
            <person name="Lee T.-H."/>
            <person name="Bashyal P."/>
            <person name="Kim T.-S."/>
            <person name="Lee W.-H."/>
            <person name="Kawkins C."/>
            <person name="Kim C.-K."/>
            <person name="Kim J.S."/>
            <person name="Ahn B.O."/>
            <person name="Rhee S.Y."/>
            <person name="Sohng J.K."/>
        </authorList>
    </citation>
    <scope>NUCLEOTIDE SEQUENCE</scope>
    <source>
        <tissue evidence="12">Leaf</tissue>
    </source>
</reference>
<keyword evidence="9" id="KW-0539">Nucleus</keyword>
<dbReference type="PANTHER" id="PTHR31604">
    <property type="entry name" value="PROTEIN LATERAL ROOT PRIMORDIUM 1"/>
    <property type="match status" value="1"/>
</dbReference>
<keyword evidence="10" id="KW-0927">Auxin signaling pathway</keyword>
<dbReference type="GO" id="GO:0005634">
    <property type="term" value="C:nucleus"/>
    <property type="evidence" value="ECO:0007669"/>
    <property type="project" value="UniProtKB-SubCell"/>
</dbReference>
<keyword evidence="5" id="KW-0862">Zinc</keyword>
<dbReference type="GO" id="GO:0003677">
    <property type="term" value="F:DNA binding"/>
    <property type="evidence" value="ECO:0007669"/>
    <property type="project" value="UniProtKB-KW"/>
</dbReference>
<dbReference type="GO" id="GO:0009851">
    <property type="term" value="P:auxin biosynthetic process"/>
    <property type="evidence" value="ECO:0007669"/>
    <property type="project" value="UniProtKB-KW"/>
</dbReference>
<feature type="compositionally biased region" description="Basic residues" evidence="11">
    <location>
        <begin position="47"/>
        <end position="57"/>
    </location>
</feature>
<evidence type="ECO:0000256" key="1">
    <source>
        <dbReference type="ARBA" id="ARBA00004123"/>
    </source>
</evidence>
<gene>
    <name evidence="12" type="ORF">G2W53_011076</name>
</gene>
<proteinExistence type="inferred from homology"/>
<keyword evidence="6" id="KW-0073">Auxin biosynthesis</keyword>
<sequence length="351" mass="37422">MSMLGLRDLVLIAPTPSSSSSLHHHHHQHSQPPPPPPQPLQPISSDHHHHHHHHHHSTLPLPSSASLSVGLGIFPLLTATPCVPPHPPHPNDVQEDCANPNFWNLKMCPEVANSAKKGVIDAAAAAAEADADAEEEENGMMMFGGDFRVCQDCGNRAKKDCGFRRCRTCCKGRGYDCSTHLKSTWVPAARRRERHMAAAAAVVSAGGDGSGSAAPGGGAKRPRALGSSQNATTTSHSSASNATTPRSFDTSSYHQDASFKQSLPGHVRAPAVFRCHRVSAIGNGEDEFAYMATVHIRGHVFRGFLYDQGSDEKNTVTCVSELQLGNYNSGKNKECSSPMGVPTNAYPASGC</sequence>
<protein>
    <submittedName>
        <fullName evidence="12">Protein LATERAL ROOT PRIMORDIUM 1-like</fullName>
    </submittedName>
</protein>
<evidence type="ECO:0000256" key="6">
    <source>
        <dbReference type="ARBA" id="ARBA00023070"/>
    </source>
</evidence>
<feature type="compositionally biased region" description="Polar residues" evidence="11">
    <location>
        <begin position="245"/>
        <end position="255"/>
    </location>
</feature>
<dbReference type="AlphaFoldDB" id="A0A834X282"/>
<keyword evidence="13" id="KW-1185">Reference proteome</keyword>
<evidence type="ECO:0000256" key="10">
    <source>
        <dbReference type="ARBA" id="ARBA00023294"/>
    </source>
</evidence>
<feature type="region of interest" description="Disordered" evidence="11">
    <location>
        <begin position="15"/>
        <end position="63"/>
    </location>
</feature>
<dbReference type="EMBL" id="JAAIUW010000004">
    <property type="protein sequence ID" value="KAF7836217.1"/>
    <property type="molecule type" value="Genomic_DNA"/>
</dbReference>
<accession>A0A834X282</accession>
<dbReference type="Proteomes" id="UP000634136">
    <property type="component" value="Unassembled WGS sequence"/>
</dbReference>
<dbReference type="GO" id="GO:0003700">
    <property type="term" value="F:DNA-binding transcription factor activity"/>
    <property type="evidence" value="ECO:0007669"/>
    <property type="project" value="InterPro"/>
</dbReference>
<dbReference type="NCBIfam" id="TIGR01623">
    <property type="entry name" value="put_zinc_LRP1"/>
    <property type="match status" value="1"/>
</dbReference>
<evidence type="ECO:0000256" key="4">
    <source>
        <dbReference type="ARBA" id="ARBA00022723"/>
    </source>
</evidence>
<evidence type="ECO:0000256" key="5">
    <source>
        <dbReference type="ARBA" id="ARBA00022833"/>
    </source>
</evidence>
<evidence type="ECO:0000256" key="9">
    <source>
        <dbReference type="ARBA" id="ARBA00023242"/>
    </source>
</evidence>
<name>A0A834X282_9FABA</name>
<comment type="caution">
    <text evidence="12">The sequence shown here is derived from an EMBL/GenBank/DDBJ whole genome shotgun (WGS) entry which is preliminary data.</text>
</comment>
<evidence type="ECO:0000313" key="12">
    <source>
        <dbReference type="EMBL" id="KAF7836217.1"/>
    </source>
</evidence>
<feature type="compositionally biased region" description="Gly residues" evidence="11">
    <location>
        <begin position="206"/>
        <end position="219"/>
    </location>
</feature>
<feature type="compositionally biased region" description="Low complexity" evidence="11">
    <location>
        <begin position="224"/>
        <end position="244"/>
    </location>
</feature>
<evidence type="ECO:0000256" key="7">
    <source>
        <dbReference type="ARBA" id="ARBA00023125"/>
    </source>
</evidence>
<keyword evidence="7" id="KW-0238">DNA-binding</keyword>
<evidence type="ECO:0000256" key="11">
    <source>
        <dbReference type="SAM" id="MobiDB-lite"/>
    </source>
</evidence>
<keyword evidence="3" id="KW-0217">Developmental protein</keyword>
<evidence type="ECO:0000313" key="13">
    <source>
        <dbReference type="Proteomes" id="UP000634136"/>
    </source>
</evidence>
<dbReference type="Pfam" id="PF05142">
    <property type="entry name" value="DUF702"/>
    <property type="match status" value="1"/>
</dbReference>
<evidence type="ECO:0000256" key="8">
    <source>
        <dbReference type="ARBA" id="ARBA00023159"/>
    </source>
</evidence>
<feature type="region of interest" description="Disordered" evidence="11">
    <location>
        <begin position="200"/>
        <end position="255"/>
    </location>
</feature>
<evidence type="ECO:0000256" key="3">
    <source>
        <dbReference type="ARBA" id="ARBA00022473"/>
    </source>
</evidence>
<dbReference type="GO" id="GO:0046872">
    <property type="term" value="F:metal ion binding"/>
    <property type="evidence" value="ECO:0007669"/>
    <property type="project" value="UniProtKB-KW"/>
</dbReference>
<dbReference type="InterPro" id="IPR006510">
    <property type="entry name" value="Znf_LRP1"/>
</dbReference>
<dbReference type="NCBIfam" id="TIGR01624">
    <property type="entry name" value="LRP1_Cterm"/>
    <property type="match status" value="1"/>
</dbReference>
<keyword evidence="8" id="KW-0010">Activator</keyword>
<keyword evidence="4" id="KW-0479">Metal-binding</keyword>
<dbReference type="InterPro" id="IPR006511">
    <property type="entry name" value="SHI_C"/>
</dbReference>
<comment type="similarity">
    <text evidence="2">Belongs to the SHI protein family.</text>
</comment>
<dbReference type="GO" id="GO:0009734">
    <property type="term" value="P:auxin-activated signaling pathway"/>
    <property type="evidence" value="ECO:0007669"/>
    <property type="project" value="UniProtKB-KW"/>
</dbReference>
<dbReference type="InterPro" id="IPR007818">
    <property type="entry name" value="SHI"/>
</dbReference>